<dbReference type="EMBL" id="CANTUO010000001">
    <property type="protein sequence ID" value="CAI5757062.1"/>
    <property type="molecule type" value="Genomic_DNA"/>
</dbReference>
<organism evidence="1 2">
    <name type="scientific">Candida verbasci</name>
    <dbReference type="NCBI Taxonomy" id="1227364"/>
    <lineage>
        <taxon>Eukaryota</taxon>
        <taxon>Fungi</taxon>
        <taxon>Dikarya</taxon>
        <taxon>Ascomycota</taxon>
        <taxon>Saccharomycotina</taxon>
        <taxon>Pichiomycetes</taxon>
        <taxon>Debaryomycetaceae</taxon>
        <taxon>Candida/Lodderomyces clade</taxon>
        <taxon>Candida</taxon>
    </lineage>
</organism>
<keyword evidence="2" id="KW-1185">Reference proteome</keyword>
<evidence type="ECO:0000313" key="1">
    <source>
        <dbReference type="EMBL" id="CAI5757062.1"/>
    </source>
</evidence>
<proteinExistence type="predicted"/>
<accession>A0A9W4TUX2</accession>
<dbReference type="Proteomes" id="UP001152885">
    <property type="component" value="Unassembled WGS sequence"/>
</dbReference>
<gene>
    <name evidence="1" type="ORF">CANVERA_P1579</name>
</gene>
<reference evidence="1" key="1">
    <citation type="submission" date="2022-12" db="EMBL/GenBank/DDBJ databases">
        <authorList>
            <person name="Brejova B."/>
        </authorList>
    </citation>
    <scope>NUCLEOTIDE SEQUENCE</scope>
</reference>
<sequence>MYDSLLQLPGEIIDLIISKQLKSVCNYYQDDLSNLSKSCKSLNQYINSNYLYKHIIIYDNDNSSIKKNKNKNKSNCVFIHINKLYIFANSLTIENFINIKSIQIYCKSNFNCYDYSHLYSKFNQFWKIVQHPIEFINFDVENIRKFQSINQYLLNMAHTDVLDENDETSDVTIYNNKLLNLKNWSILNIQELINLLPNDNDKLEILDFFIETYNNYIPANHYLNYENLKVLNLNTTISTKLFKNLSINIPKLQSLSLVYSHSFIELPLKFSDLENKIDFNSLKYLQLKLNCLHPNCNCINEFYEELSKNKQDFTKLQTLSIVNLNSKNSTNNIQQYQNLINFQFAGLIEKFTNLKKLFFNINEYSRIEGINLNQFFNNIKSIKFLDSLIVVDYFNWLPDNYRNGINGCKCGDCVKSRSLFTQLSNYDAGNNFNHNFKNFQYVDEQSSDIIILNKHNLKFISFLIGLYKKQFENQIIYPSLKEFHKINEFNELKSLLKHNFIDGKEGIDGVNVNLGGIEL</sequence>
<evidence type="ECO:0000313" key="2">
    <source>
        <dbReference type="Proteomes" id="UP001152885"/>
    </source>
</evidence>
<evidence type="ECO:0008006" key="3">
    <source>
        <dbReference type="Google" id="ProtNLM"/>
    </source>
</evidence>
<dbReference type="OrthoDB" id="2564148at2759"/>
<dbReference type="AlphaFoldDB" id="A0A9W4TUX2"/>
<comment type="caution">
    <text evidence="1">The sequence shown here is derived from an EMBL/GenBank/DDBJ whole genome shotgun (WGS) entry which is preliminary data.</text>
</comment>
<name>A0A9W4TUX2_9ASCO</name>
<protein>
    <recommendedName>
        <fullName evidence="3">F-box domain-containing protein</fullName>
    </recommendedName>
</protein>